<keyword evidence="2" id="KW-1133">Transmembrane helix</keyword>
<evidence type="ECO:0000256" key="2">
    <source>
        <dbReference type="SAM" id="Phobius"/>
    </source>
</evidence>
<keyword evidence="5" id="KW-1185">Reference proteome</keyword>
<feature type="domain" description="DUF1206" evidence="3">
    <location>
        <begin position="57"/>
        <end position="124"/>
    </location>
</feature>
<dbReference type="InterPro" id="IPR009597">
    <property type="entry name" value="DUF1206"/>
</dbReference>
<feature type="transmembrane region" description="Helical" evidence="2">
    <location>
        <begin position="144"/>
        <end position="162"/>
    </location>
</feature>
<feature type="compositionally biased region" description="Basic and acidic residues" evidence="1">
    <location>
        <begin position="19"/>
        <end position="42"/>
    </location>
</feature>
<feature type="transmembrane region" description="Helical" evidence="2">
    <location>
        <begin position="182"/>
        <end position="203"/>
    </location>
</feature>
<feature type="domain" description="DUF1206" evidence="3">
    <location>
        <begin position="143"/>
        <end position="207"/>
    </location>
</feature>
<feature type="transmembrane region" description="Helical" evidence="2">
    <location>
        <begin position="102"/>
        <end position="124"/>
    </location>
</feature>
<dbReference type="EMBL" id="PVZC01000006">
    <property type="protein sequence ID" value="PRX97171.1"/>
    <property type="molecule type" value="Genomic_DNA"/>
</dbReference>
<dbReference type="AlphaFoldDB" id="A0A2T0Q045"/>
<dbReference type="Proteomes" id="UP000237846">
    <property type="component" value="Unassembled WGS sequence"/>
</dbReference>
<sequence length="304" mass="30710">MAATTSGSSAGDRQSTAEQAKDQAKDAGRQAKEAGREAREAGREASRSRYFEVAARVGLAGRGLLFLMVGLIAVQIAAGGGSGQEAETSGALRAVAATPGGVVALAAVAVGLLALTLWQLAAVVFGDRDDAHRTTQRIAAGGRLVVYAALCVTVVGFLLGSGGGSQDQGSEAATAQLMALPFGQLLVGAAGLALIGTGFFFGYQGVRATFTKDLRTGAMSPPVRAAVVWLGRIGHCAKGVVAIAAGVLVVQAAITFDPERAEGVDGSLRALAAAPFGPWVLGGTAAGLAVFGVFCFCEAYWARR</sequence>
<feature type="region of interest" description="Disordered" evidence="1">
    <location>
        <begin position="1"/>
        <end position="42"/>
    </location>
</feature>
<evidence type="ECO:0000256" key="1">
    <source>
        <dbReference type="SAM" id="MobiDB-lite"/>
    </source>
</evidence>
<dbReference type="OrthoDB" id="4552598at2"/>
<evidence type="ECO:0000313" key="5">
    <source>
        <dbReference type="Proteomes" id="UP000237846"/>
    </source>
</evidence>
<feature type="transmembrane region" description="Helical" evidence="2">
    <location>
        <begin position="276"/>
        <end position="301"/>
    </location>
</feature>
<feature type="domain" description="DUF1206" evidence="3">
    <location>
        <begin position="233"/>
        <end position="301"/>
    </location>
</feature>
<comment type="caution">
    <text evidence="4">The sequence shown here is derived from an EMBL/GenBank/DDBJ whole genome shotgun (WGS) entry which is preliminary data.</text>
</comment>
<organism evidence="4 5">
    <name type="scientific">Allonocardiopsis opalescens</name>
    <dbReference type="NCBI Taxonomy" id="1144618"/>
    <lineage>
        <taxon>Bacteria</taxon>
        <taxon>Bacillati</taxon>
        <taxon>Actinomycetota</taxon>
        <taxon>Actinomycetes</taxon>
        <taxon>Streptosporangiales</taxon>
        <taxon>Allonocardiopsis</taxon>
    </lineage>
</organism>
<name>A0A2T0Q045_9ACTN</name>
<protein>
    <submittedName>
        <fullName evidence="4">Uncharacterized protein DUF1206</fullName>
    </submittedName>
</protein>
<feature type="transmembrane region" description="Helical" evidence="2">
    <location>
        <begin position="64"/>
        <end position="82"/>
    </location>
</feature>
<feature type="transmembrane region" description="Helical" evidence="2">
    <location>
        <begin position="239"/>
        <end position="256"/>
    </location>
</feature>
<keyword evidence="2" id="KW-0812">Transmembrane</keyword>
<evidence type="ECO:0000313" key="4">
    <source>
        <dbReference type="EMBL" id="PRX97171.1"/>
    </source>
</evidence>
<dbReference type="RefSeq" id="WP_106248990.1">
    <property type="nucleotide sequence ID" value="NZ_PVZC01000006.1"/>
</dbReference>
<gene>
    <name evidence="4" type="ORF">CLV72_106207</name>
</gene>
<accession>A0A2T0Q045</accession>
<evidence type="ECO:0000259" key="3">
    <source>
        <dbReference type="Pfam" id="PF06724"/>
    </source>
</evidence>
<proteinExistence type="predicted"/>
<dbReference type="Pfam" id="PF06724">
    <property type="entry name" value="DUF1206"/>
    <property type="match status" value="3"/>
</dbReference>
<reference evidence="4 5" key="1">
    <citation type="submission" date="2018-03" db="EMBL/GenBank/DDBJ databases">
        <title>Genomic Encyclopedia of Archaeal and Bacterial Type Strains, Phase II (KMG-II): from individual species to whole genera.</title>
        <authorList>
            <person name="Goeker M."/>
        </authorList>
    </citation>
    <scope>NUCLEOTIDE SEQUENCE [LARGE SCALE GENOMIC DNA]</scope>
    <source>
        <strain evidence="4 5">DSM 45601</strain>
    </source>
</reference>
<feature type="compositionally biased region" description="Polar residues" evidence="1">
    <location>
        <begin position="1"/>
        <end position="18"/>
    </location>
</feature>
<keyword evidence="2" id="KW-0472">Membrane</keyword>